<feature type="domain" description="Cyclin N-terminal" evidence="2">
    <location>
        <begin position="35"/>
        <end position="91"/>
    </location>
</feature>
<evidence type="ECO:0000313" key="4">
    <source>
        <dbReference type="Proteomes" id="UP001530400"/>
    </source>
</evidence>
<comment type="caution">
    <text evidence="3">The sequence shown here is derived from an EMBL/GenBank/DDBJ whole genome shotgun (WGS) entry which is preliminary data.</text>
</comment>
<gene>
    <name evidence="3" type="ORF">ACHAWO_004734</name>
</gene>
<organism evidence="3 4">
    <name type="scientific">Cyclotella atomus</name>
    <dbReference type="NCBI Taxonomy" id="382360"/>
    <lineage>
        <taxon>Eukaryota</taxon>
        <taxon>Sar</taxon>
        <taxon>Stramenopiles</taxon>
        <taxon>Ochrophyta</taxon>
        <taxon>Bacillariophyta</taxon>
        <taxon>Coscinodiscophyceae</taxon>
        <taxon>Thalassiosirophycidae</taxon>
        <taxon>Stephanodiscales</taxon>
        <taxon>Stephanodiscaceae</taxon>
        <taxon>Cyclotella</taxon>
    </lineage>
</organism>
<name>A0ABD3NZU3_9STRA</name>
<dbReference type="PANTHER" id="PTHR10177">
    <property type="entry name" value="CYCLINS"/>
    <property type="match status" value="1"/>
</dbReference>
<feature type="region of interest" description="Disordered" evidence="1">
    <location>
        <begin position="212"/>
        <end position="231"/>
    </location>
</feature>
<dbReference type="SUPFAM" id="SSF47954">
    <property type="entry name" value="Cyclin-like"/>
    <property type="match status" value="1"/>
</dbReference>
<reference evidence="3 4" key="1">
    <citation type="submission" date="2024-10" db="EMBL/GenBank/DDBJ databases">
        <title>Updated reference genomes for cyclostephanoid diatoms.</title>
        <authorList>
            <person name="Roberts W.R."/>
            <person name="Alverson A.J."/>
        </authorList>
    </citation>
    <scope>NUCLEOTIDE SEQUENCE [LARGE SCALE GENOMIC DNA]</scope>
    <source>
        <strain evidence="3 4">AJA010-31</strain>
    </source>
</reference>
<dbReference type="InterPro" id="IPR006671">
    <property type="entry name" value="Cyclin_N"/>
</dbReference>
<accession>A0ABD3NZU3</accession>
<dbReference type="InterPro" id="IPR039361">
    <property type="entry name" value="Cyclin"/>
</dbReference>
<dbReference type="Proteomes" id="UP001530400">
    <property type="component" value="Unassembled WGS sequence"/>
</dbReference>
<evidence type="ECO:0000259" key="2">
    <source>
        <dbReference type="Pfam" id="PF00134"/>
    </source>
</evidence>
<dbReference type="Gene3D" id="1.10.472.10">
    <property type="entry name" value="Cyclin-like"/>
    <property type="match status" value="2"/>
</dbReference>
<dbReference type="InterPro" id="IPR036915">
    <property type="entry name" value="Cyclin-like_sf"/>
</dbReference>
<dbReference type="AlphaFoldDB" id="A0ABD3NZU3"/>
<dbReference type="Pfam" id="PF00134">
    <property type="entry name" value="Cyclin_N"/>
    <property type="match status" value="1"/>
</dbReference>
<protein>
    <recommendedName>
        <fullName evidence="2">Cyclin N-terminal domain-containing protein</fullName>
    </recommendedName>
</protein>
<dbReference type="EMBL" id="JALLPJ020000922">
    <property type="protein sequence ID" value="KAL3779700.1"/>
    <property type="molecule type" value="Genomic_DNA"/>
</dbReference>
<evidence type="ECO:0000313" key="3">
    <source>
        <dbReference type="EMBL" id="KAL3779700.1"/>
    </source>
</evidence>
<proteinExistence type="predicted"/>
<evidence type="ECO:0000256" key="1">
    <source>
        <dbReference type="SAM" id="MobiDB-lite"/>
    </source>
</evidence>
<sequence length="231" mass="25406">MAFARQLPSLPSLHFGLFMGSNSRSVELARADIGTAQLAFVTCLVIALKTHSGLNVESDFVSNTICRDMYGADEIIQMELEILQSLQWRLSGPLPHDFIDSFLQVVIPFVDSRHLNFLSTCSKALVERAVKRYDVALQYPSVIAFTSICCALPYLQVISPVESMTVLHYMKSVSGCNFEDPAAWRLYKTMVELMHEFLPGVSNGGAGGGPVMVDGRSVSSNESPRGIFYNG</sequence>
<keyword evidence="4" id="KW-1185">Reference proteome</keyword>